<evidence type="ECO:0000313" key="9">
    <source>
        <dbReference type="EMBL" id="HIX08233.1"/>
    </source>
</evidence>
<reference evidence="9" key="1">
    <citation type="journal article" date="2021" name="PeerJ">
        <title>Extensive microbial diversity within the chicken gut microbiome revealed by metagenomics and culture.</title>
        <authorList>
            <person name="Gilroy R."/>
            <person name="Ravi A."/>
            <person name="Getino M."/>
            <person name="Pursley I."/>
            <person name="Horton D.L."/>
            <person name="Alikhan N.F."/>
            <person name="Baker D."/>
            <person name="Gharbi K."/>
            <person name="Hall N."/>
            <person name="Watson M."/>
            <person name="Adriaenssens E.M."/>
            <person name="Foster-Nyarko E."/>
            <person name="Jarju S."/>
            <person name="Secka A."/>
            <person name="Antonio M."/>
            <person name="Oren A."/>
            <person name="Chaudhuri R.R."/>
            <person name="La Ragione R."/>
            <person name="Hildebrand F."/>
            <person name="Pallen M.J."/>
        </authorList>
    </citation>
    <scope>NUCLEOTIDE SEQUENCE</scope>
    <source>
        <strain evidence="9">811</strain>
    </source>
</reference>
<keyword evidence="4 5" id="KW-0472">Membrane</keyword>
<dbReference type="Gene3D" id="4.10.1060.50">
    <property type="match status" value="1"/>
</dbReference>
<dbReference type="InterPro" id="IPR007829">
    <property type="entry name" value="TM2"/>
</dbReference>
<feature type="transmembrane region" description="Helical" evidence="5">
    <location>
        <begin position="27"/>
        <end position="48"/>
    </location>
</feature>
<feature type="domain" description="Zinc-ribbon" evidence="8">
    <location>
        <begin position="119"/>
        <end position="139"/>
    </location>
</feature>
<dbReference type="Pfam" id="PF05154">
    <property type="entry name" value="TM2"/>
    <property type="match status" value="1"/>
</dbReference>
<gene>
    <name evidence="9" type="ORF">H9741_07170</name>
</gene>
<proteinExistence type="predicted"/>
<reference evidence="9" key="2">
    <citation type="submission" date="2021-04" db="EMBL/GenBank/DDBJ databases">
        <authorList>
            <person name="Gilroy R."/>
        </authorList>
    </citation>
    <scope>NUCLEOTIDE SEQUENCE</scope>
    <source>
        <strain evidence="9">811</strain>
    </source>
</reference>
<evidence type="ECO:0000259" key="7">
    <source>
        <dbReference type="Pfam" id="PF09851"/>
    </source>
</evidence>
<evidence type="ECO:0000313" key="10">
    <source>
        <dbReference type="Proteomes" id="UP000824204"/>
    </source>
</evidence>
<keyword evidence="2 5" id="KW-0812">Transmembrane</keyword>
<dbReference type="EMBL" id="DXFX01000091">
    <property type="protein sequence ID" value="HIX08233.1"/>
    <property type="molecule type" value="Genomic_DNA"/>
</dbReference>
<feature type="domain" description="TM2" evidence="6">
    <location>
        <begin position="2"/>
        <end position="45"/>
    </location>
</feature>
<evidence type="ECO:0000256" key="1">
    <source>
        <dbReference type="ARBA" id="ARBA00004141"/>
    </source>
</evidence>
<evidence type="ECO:0000256" key="5">
    <source>
        <dbReference type="SAM" id="Phobius"/>
    </source>
</evidence>
<dbReference type="InterPro" id="IPR026870">
    <property type="entry name" value="Zinc_ribbon_dom"/>
</dbReference>
<evidence type="ECO:0000256" key="4">
    <source>
        <dbReference type="ARBA" id="ARBA00023136"/>
    </source>
</evidence>
<sequence>MVIFILTILFGWAGFYRFYKRQYFRGILYLITFRLFYIGWIIDIVCALRDMLAKPAAPQPAPVPPAMPYHPAAHPATDADELMKYKRLWDSGAITKAEYEQKKEELLSKDKPENKFTVCPYCGTKNDKSAAKCSACGAFLEI</sequence>
<evidence type="ECO:0000259" key="8">
    <source>
        <dbReference type="Pfam" id="PF13240"/>
    </source>
</evidence>
<comment type="caution">
    <text evidence="9">The sequence shown here is derived from an EMBL/GenBank/DDBJ whole genome shotgun (WGS) entry which is preliminary data.</text>
</comment>
<evidence type="ECO:0000256" key="2">
    <source>
        <dbReference type="ARBA" id="ARBA00022692"/>
    </source>
</evidence>
<accession>A0A9D1V921</accession>
<name>A0A9D1V921_9FIRM</name>
<dbReference type="AlphaFoldDB" id="A0A9D1V921"/>
<feature type="domain" description="SHOCT" evidence="7">
    <location>
        <begin position="80"/>
        <end position="107"/>
    </location>
</feature>
<evidence type="ECO:0000259" key="6">
    <source>
        <dbReference type="Pfam" id="PF05154"/>
    </source>
</evidence>
<keyword evidence="3 5" id="KW-1133">Transmembrane helix</keyword>
<dbReference type="Pfam" id="PF13240">
    <property type="entry name" value="Zn_Ribbon_1"/>
    <property type="match status" value="1"/>
</dbReference>
<dbReference type="Proteomes" id="UP000824204">
    <property type="component" value="Unassembled WGS sequence"/>
</dbReference>
<evidence type="ECO:0000256" key="3">
    <source>
        <dbReference type="ARBA" id="ARBA00022989"/>
    </source>
</evidence>
<comment type="subcellular location">
    <subcellularLocation>
        <location evidence="1">Membrane</location>
        <topology evidence="1">Multi-pass membrane protein</topology>
    </subcellularLocation>
</comment>
<organism evidence="9 10">
    <name type="scientific">Candidatus Borkfalkia faecipullorum</name>
    <dbReference type="NCBI Taxonomy" id="2838510"/>
    <lineage>
        <taxon>Bacteria</taxon>
        <taxon>Bacillati</taxon>
        <taxon>Bacillota</taxon>
        <taxon>Clostridia</taxon>
        <taxon>Christensenellales</taxon>
        <taxon>Christensenellaceae</taxon>
        <taxon>Candidatus Borkfalkia</taxon>
    </lineage>
</organism>
<dbReference type="InterPro" id="IPR018649">
    <property type="entry name" value="SHOCT"/>
</dbReference>
<dbReference type="Pfam" id="PF09851">
    <property type="entry name" value="SHOCT"/>
    <property type="match status" value="1"/>
</dbReference>
<dbReference type="InterPro" id="IPR038587">
    <property type="entry name" value="Ribosomal_eL40_sf"/>
</dbReference>
<dbReference type="GO" id="GO:0016020">
    <property type="term" value="C:membrane"/>
    <property type="evidence" value="ECO:0007669"/>
    <property type="project" value="UniProtKB-SubCell"/>
</dbReference>
<protein>
    <submittedName>
        <fullName evidence="9">SHOCT domain-containing protein</fullName>
    </submittedName>
</protein>